<comment type="catalytic activity">
    <reaction evidence="8 9 11">
        <text>RNA(n) + a ribonucleoside 5'-triphosphate = RNA(n+1) + diphosphate</text>
        <dbReference type="Rhea" id="RHEA:21248"/>
        <dbReference type="Rhea" id="RHEA-COMP:14527"/>
        <dbReference type="Rhea" id="RHEA-COMP:17342"/>
        <dbReference type="ChEBI" id="CHEBI:33019"/>
        <dbReference type="ChEBI" id="CHEBI:61557"/>
        <dbReference type="ChEBI" id="CHEBI:140395"/>
        <dbReference type="EC" id="2.7.7.6"/>
    </reaction>
</comment>
<protein>
    <recommendedName>
        <fullName evidence="9">DNA-directed RNA polymerase subunit beta</fullName>
        <ecNumber evidence="9">2.7.7.6</ecNumber>
    </recommendedName>
    <alternativeName>
        <fullName evidence="9">PEP</fullName>
    </alternativeName>
    <alternativeName>
        <fullName evidence="9">Plastid-encoded RNA polymerase subunit beta</fullName>
        <shortName evidence="9">RNA polymerase subunit beta</shortName>
    </alternativeName>
</protein>
<dbReference type="InterPro" id="IPR007645">
    <property type="entry name" value="RNA_pol_Rpb2_3"/>
</dbReference>
<dbReference type="InterPro" id="IPR007641">
    <property type="entry name" value="RNA_pol_Rpb2_7"/>
</dbReference>
<dbReference type="Gene3D" id="3.90.1110.10">
    <property type="entry name" value="RNA polymerase Rpb2, domain 2"/>
    <property type="match status" value="1"/>
</dbReference>
<evidence type="ECO:0000256" key="8">
    <source>
        <dbReference type="ARBA" id="ARBA00048552"/>
    </source>
</evidence>
<dbReference type="PANTHER" id="PTHR20856">
    <property type="entry name" value="DNA-DIRECTED RNA POLYMERASE I SUBUNIT 2"/>
    <property type="match status" value="1"/>
</dbReference>
<dbReference type="InterPro" id="IPR007120">
    <property type="entry name" value="DNA-dir_RNAP_su2_dom"/>
</dbReference>
<dbReference type="InterPro" id="IPR014724">
    <property type="entry name" value="RNA_pol_RPB2_OB-fold"/>
</dbReference>
<dbReference type="GO" id="GO:0009507">
    <property type="term" value="C:chloroplast"/>
    <property type="evidence" value="ECO:0007669"/>
    <property type="project" value="UniProtKB-SubCell"/>
</dbReference>
<dbReference type="Gene3D" id="2.40.50.150">
    <property type="match status" value="1"/>
</dbReference>
<sequence length="1272" mass="146518">MEFSLKKKVSFNLTKKSIDFQLEKHSVFFDDILNPLLFFYLKVIAKKNKSKIIKELPHFLNAQQLSFMYFLKIGIKKAFDTRNPFSLESDLFSYEIFYFSKYLQIQKPIITKKEAILLKETFGASLYVPVLIKSKNNFNTFFDWINIGFLPFMIKPGHFIINGISRVAMNQLIRAPGVYKLINSTHTTKGIRVLPELRVVPDRGSWIQIYFDSKKRIWITTKIFQTQVSYLVFLQALNFHIFRLFSDIQQSEILYASRVPSLTSTNLDTCTRHDIVLMRAGLRVHPNTREEAYRYLYAHYLEYELQNDNTKITNETAFFFFWQYAWNSANRFLGNFGRQQFIKIFNTKDSFHNSRLTTKDFIFLTQTLIFLYFGKELGDDIDNLDNKKIQSCGDFLYQELLQTKNLFEGVLNYKLQNLKISNEIKKDINFLNNRFNIFWEKNKKNFSKSLTKSWHNFFIGGTLSQYLDETNPLAEITHKRRITFLGPGGVNTQQATIQIRGIHPTYYGRICPIETPEGENAGLVLSFTVLAQKTINGKILTPFYKIFKGQAQTDMKYMFLNPSEEMAHVRIPADIITSKWNRLPSIQLPVRKLWTFDYTSLNDITAQSISSLQMISIATSLIPFLEHDDANRALMGSNMQRQAVALVSPEVALVKTGLEVRVVSDSVHFLQTSTSGFITQVCSNFIQLYKPKLLKNFCYIHFFFNNKDSIIINRIYPIIYSFTILSFYSKIFPKYHNIKQKVDYLQISLNNSSYVNTLINKQKEIYFNIKLTKNSLTSFLLIKNTKTIKKFDSSNSIKYRTNYKTFVFDTYKQTNQSICAIRRPHVYEATWVEKSDILADGGISVKGKLAIGKNLLVAYIPWEGYNYEDAVLINENLVSKNILTSLHLDSYQIQNKKTKTDLEIITKDMPFLSKKELSKLLNLDSRGIIKKGTWVKEGDYLVGKVCITHPKGISENFNNITLLQSKKIPMKNTSFRVPKGVEGLIVNVETFSDKNQIFFVRVSILQRRKIQIGDKIAGRHGNKGVISKIVPSQDMPFLPDGTPVDIVLNPLGIPSRMNVGQILECLLGLAGKYLHESFEINLFDEKFGIEASRSFVFSKLYEASVKTKNLWLFNPQHPGKIQIFDGRTGIAFQQPVTVGYTYILKLIHMVDDKIHARATGPYSVITQQPVKGRANRGGQRLGEMEVWALQAYGAAYTLQELLTLKSDDLGGRNKATLQVMANTPVSIQRPESIKLLLREIQALCLNFELYISSSHSKKICLVDLNNIDTELF</sequence>
<evidence type="ECO:0000256" key="2">
    <source>
        <dbReference type="ARBA" id="ARBA00006835"/>
    </source>
</evidence>
<dbReference type="Pfam" id="PF04561">
    <property type="entry name" value="RNA_pol_Rpb2_2"/>
    <property type="match status" value="1"/>
</dbReference>
<dbReference type="Gene3D" id="3.90.1100.10">
    <property type="match status" value="2"/>
</dbReference>
<evidence type="ECO:0000256" key="5">
    <source>
        <dbReference type="ARBA" id="ARBA00022695"/>
    </source>
</evidence>
<comment type="function">
    <text evidence="1 9 11">DNA-dependent RNA polymerase catalyzes the transcription of DNA into RNA using the four ribonucleoside triphosphates as substrates.</text>
</comment>
<dbReference type="Pfam" id="PF04560">
    <property type="entry name" value="RNA_pol_Rpb2_7"/>
    <property type="match status" value="1"/>
</dbReference>
<dbReference type="GO" id="GO:0003899">
    <property type="term" value="F:DNA-directed RNA polymerase activity"/>
    <property type="evidence" value="ECO:0007669"/>
    <property type="project" value="UniProtKB-UniRule"/>
</dbReference>
<dbReference type="InterPro" id="IPR007121">
    <property type="entry name" value="RNA_pol_bsu_CS"/>
</dbReference>
<feature type="domain" description="RNA polymerase Rpb2" evidence="13">
    <location>
        <begin position="1177"/>
        <end position="1250"/>
    </location>
</feature>
<dbReference type="SUPFAM" id="SSF64484">
    <property type="entry name" value="beta and beta-prime subunits of DNA dependent RNA-polymerase"/>
    <property type="match status" value="1"/>
</dbReference>
<dbReference type="Gene3D" id="3.90.1800.10">
    <property type="entry name" value="RNA polymerase alpha subunit dimerisation domain"/>
    <property type="match status" value="1"/>
</dbReference>
<evidence type="ECO:0000259" key="13">
    <source>
        <dbReference type="Pfam" id="PF04560"/>
    </source>
</evidence>
<keyword evidence="16" id="KW-0934">Plastid</keyword>
<dbReference type="PROSITE" id="PS01166">
    <property type="entry name" value="RNA_POL_BETA"/>
    <property type="match status" value="1"/>
</dbReference>
<dbReference type="InterPro" id="IPR037033">
    <property type="entry name" value="DNA-dir_RNAP_su2_hyb_sf"/>
</dbReference>
<dbReference type="Pfam" id="PF04565">
    <property type="entry name" value="RNA_pol_Rpb2_3"/>
    <property type="match status" value="1"/>
</dbReference>
<evidence type="ECO:0000256" key="1">
    <source>
        <dbReference type="ARBA" id="ARBA00004026"/>
    </source>
</evidence>
<evidence type="ECO:0000259" key="15">
    <source>
        <dbReference type="Pfam" id="PF04565"/>
    </source>
</evidence>
<dbReference type="Gene3D" id="2.40.270.10">
    <property type="entry name" value="DNA-directed RNA polymerase, subunit 2, domain 6"/>
    <property type="match status" value="2"/>
</dbReference>
<comment type="similarity">
    <text evidence="2 9 10">Belongs to the RNA polymerase beta chain family.</text>
</comment>
<reference evidence="16" key="1">
    <citation type="journal article" date="2018" name="Sci. Rep.">
        <title>Multiple losses of photosynthesis and convergent reductive genome evolution in the colourless green algae Prototheca.</title>
        <authorList>
            <person name="Suzuki S."/>
            <person name="Endoh R."/>
            <person name="Manabe R.I."/>
            <person name="Ohkuma M."/>
            <person name="Hirakawa Y."/>
        </authorList>
    </citation>
    <scope>NUCLEOTIDE SEQUENCE</scope>
    <source>
        <strain evidence="16">JCM 15793</strain>
    </source>
</reference>
<evidence type="ECO:0000256" key="10">
    <source>
        <dbReference type="RuleBase" id="RU000434"/>
    </source>
</evidence>
<dbReference type="RefSeq" id="YP_009478291.1">
    <property type="nucleotide sequence ID" value="NC_037480.1"/>
</dbReference>
<keyword evidence="5 9" id="KW-0548">Nucleotidyltransferase</keyword>
<keyword evidence="6 9" id="KW-0804">Transcription</keyword>
<name>A0A2Z6BEQ2_9CHLO</name>
<dbReference type="GeneID" id="36676082"/>
<dbReference type="InterPro" id="IPR007642">
    <property type="entry name" value="RNA_pol_Rpb2_2"/>
</dbReference>
<accession>A0A2Z6BEQ2</accession>
<dbReference type="InterPro" id="IPR015712">
    <property type="entry name" value="DNA-dir_RNA_pol_su2"/>
</dbReference>
<dbReference type="InterPro" id="IPR037034">
    <property type="entry name" value="RNA_pol_Rpb2_2_sf"/>
</dbReference>
<dbReference type="Pfam" id="PF00562">
    <property type="entry name" value="RNA_pol_Rpb2_6"/>
    <property type="match status" value="1"/>
</dbReference>
<dbReference type="InterPro" id="IPR010243">
    <property type="entry name" value="RNA_pol_bsu_bac"/>
</dbReference>
<gene>
    <name evidence="9 16" type="primary">rpoB</name>
</gene>
<evidence type="ECO:0000313" key="16">
    <source>
        <dbReference type="EMBL" id="BBD20198.1"/>
    </source>
</evidence>
<evidence type="ECO:0000259" key="12">
    <source>
        <dbReference type="Pfam" id="PF00562"/>
    </source>
</evidence>
<feature type="domain" description="RNA polymerase Rpb2" evidence="14">
    <location>
        <begin position="195"/>
        <end position="389"/>
    </location>
</feature>
<evidence type="ECO:0000256" key="11">
    <source>
        <dbReference type="RuleBase" id="RU363031"/>
    </source>
</evidence>
<feature type="domain" description="RNA polymerase Rpb2" evidence="15">
    <location>
        <begin position="465"/>
        <end position="532"/>
    </location>
</feature>
<keyword evidence="4 9" id="KW-0808">Transferase</keyword>
<evidence type="ECO:0000256" key="3">
    <source>
        <dbReference type="ARBA" id="ARBA00022478"/>
    </source>
</evidence>
<evidence type="ECO:0000256" key="4">
    <source>
        <dbReference type="ARBA" id="ARBA00022679"/>
    </source>
</evidence>
<dbReference type="GO" id="GO:0032549">
    <property type="term" value="F:ribonucleoside binding"/>
    <property type="evidence" value="ECO:0007669"/>
    <property type="project" value="InterPro"/>
</dbReference>
<evidence type="ECO:0000259" key="14">
    <source>
        <dbReference type="Pfam" id="PF04561"/>
    </source>
</evidence>
<dbReference type="GO" id="GO:0003677">
    <property type="term" value="F:DNA binding"/>
    <property type="evidence" value="ECO:0007669"/>
    <property type="project" value="UniProtKB-UniRule"/>
</dbReference>
<dbReference type="GO" id="GO:0000428">
    <property type="term" value="C:DNA-directed RNA polymerase complex"/>
    <property type="evidence" value="ECO:0007669"/>
    <property type="project" value="UniProtKB-KW"/>
</dbReference>
<geneLocation type="chloroplast" evidence="16"/>
<evidence type="ECO:0000256" key="6">
    <source>
        <dbReference type="ARBA" id="ARBA00023163"/>
    </source>
</evidence>
<comment type="subunit">
    <text evidence="7 9 11">In plastids the minimal PEP RNA polymerase catalytic core is composed of four subunits: alpha, beta, beta', and beta''. When a (nuclear-encoded) sigma factor is associated with the core the holoenzyme is formed, which can initiate transcription.</text>
</comment>
<feature type="domain" description="DNA-directed RNA polymerase subunit 2 hybrid-binding" evidence="12">
    <location>
        <begin position="802"/>
        <end position="1174"/>
    </location>
</feature>
<dbReference type="HAMAP" id="MF_01321">
    <property type="entry name" value="RNApol_bact_RpoB"/>
    <property type="match status" value="1"/>
</dbReference>
<dbReference type="EC" id="2.7.7.6" evidence="9"/>
<dbReference type="CDD" id="cd00653">
    <property type="entry name" value="RNA_pol_B_RPB2"/>
    <property type="match status" value="1"/>
</dbReference>
<dbReference type="GO" id="GO:0006351">
    <property type="term" value="P:DNA-templated transcription"/>
    <property type="evidence" value="ECO:0007669"/>
    <property type="project" value="UniProtKB-UniRule"/>
</dbReference>
<keyword evidence="16" id="KW-0150">Chloroplast</keyword>
<evidence type="ECO:0000256" key="9">
    <source>
        <dbReference type="HAMAP-Rule" id="MF_01321"/>
    </source>
</evidence>
<proteinExistence type="inferred from homology"/>
<comment type="subcellular location">
    <subcellularLocation>
        <location evidence="9">Plastid</location>
        <location evidence="9">Chloroplast</location>
    </subcellularLocation>
</comment>
<dbReference type="EMBL" id="AP018373">
    <property type="protein sequence ID" value="BBD20198.1"/>
    <property type="molecule type" value="Genomic_DNA"/>
</dbReference>
<organism evidence="16">
    <name type="scientific">Prototheca cutis</name>
    <dbReference type="NCBI Taxonomy" id="575411"/>
    <lineage>
        <taxon>Eukaryota</taxon>
        <taxon>Viridiplantae</taxon>
        <taxon>Chlorophyta</taxon>
        <taxon>core chlorophytes</taxon>
        <taxon>Trebouxiophyceae</taxon>
        <taxon>Chlorellales</taxon>
        <taxon>Chlorellaceae</taxon>
        <taxon>Prototheca</taxon>
    </lineage>
</organism>
<dbReference type="AlphaFoldDB" id="A0A2Z6BEQ2"/>
<keyword evidence="3 9" id="KW-0240">DNA-directed RNA polymerase</keyword>
<evidence type="ECO:0000256" key="7">
    <source>
        <dbReference type="ARBA" id="ARBA00026088"/>
    </source>
</evidence>